<keyword evidence="1 4" id="KW-0378">Hydrolase</keyword>
<evidence type="ECO:0000256" key="1">
    <source>
        <dbReference type="ARBA" id="ARBA00022801"/>
    </source>
</evidence>
<accession>A0A851GH93</accession>
<organism evidence="4 5">
    <name type="scientific">Oceaniferula marina</name>
    <dbReference type="NCBI Taxonomy" id="2748318"/>
    <lineage>
        <taxon>Bacteria</taxon>
        <taxon>Pseudomonadati</taxon>
        <taxon>Verrucomicrobiota</taxon>
        <taxon>Verrucomicrobiia</taxon>
        <taxon>Verrucomicrobiales</taxon>
        <taxon>Verrucomicrobiaceae</taxon>
        <taxon>Oceaniferula</taxon>
    </lineage>
</organism>
<evidence type="ECO:0000313" key="5">
    <source>
        <dbReference type="Proteomes" id="UP000557872"/>
    </source>
</evidence>
<reference evidence="4 5" key="1">
    <citation type="submission" date="2020-07" db="EMBL/GenBank/DDBJ databases">
        <title>Roseicoccus Jingziensis gen. nov., sp. nov., isolated from coastal seawater.</title>
        <authorList>
            <person name="Feng X."/>
        </authorList>
    </citation>
    <scope>NUCLEOTIDE SEQUENCE [LARGE SCALE GENOMIC DNA]</scope>
    <source>
        <strain evidence="4 5">N1E253</strain>
    </source>
</reference>
<dbReference type="InterPro" id="IPR029018">
    <property type="entry name" value="Hex-like_dom2"/>
</dbReference>
<dbReference type="AlphaFoldDB" id="A0A851GH93"/>
<feature type="chain" id="PRO_5032329216" evidence="2">
    <location>
        <begin position="22"/>
        <end position="963"/>
    </location>
</feature>
<dbReference type="InterPro" id="IPR031924">
    <property type="entry name" value="GH115"/>
</dbReference>
<dbReference type="SUPFAM" id="SSF55545">
    <property type="entry name" value="beta-N-acetylhexosaminidase-like domain"/>
    <property type="match status" value="1"/>
</dbReference>
<dbReference type="Gene3D" id="1.20.58.2150">
    <property type="match status" value="1"/>
</dbReference>
<dbReference type="Gene3D" id="3.20.20.520">
    <property type="entry name" value="Glycosyl hydrolase family 115"/>
    <property type="match status" value="1"/>
</dbReference>
<sequence length="963" mass="107759">MRVLTSITILVLHVVFQLSHAEPQESIPPTKTGSPLKVQNSPSKGSFPLVDAQQKAAVIHYDQADAKVVSIAAKLFSKDVQAVTGAVPKITTEESKDSNPSILIGTLGKSRAIDQLVKTGKLNAESIKGQWESFLITQIDHQLIIAGADRRGTAFGVFTLSKHIGVSPLCWWADVPPATKSQLHITAKHYREGSPSVQYRGLFINDEAMGPESLHLWAKENYEPEEGRIGPKTYAKVFELLLRLKANYCWPAMHGPSKAFNMNPQNARIADDYAIVMGTSHCEQMLRNNITEWREESMGPWNYKTNRNRIYQYWEDRIKTNKQYENTYTVGLRGTGDTEMEGTSGIGEMVGITQQALKDQRKIISDHIDHDPSKVPQILCTYKEVLEIYQHGLKVPDDITLLWADDNHGYTRQLSTPEEQKRSGGSGIYYHLSLLGTPDGYLWLSTISPTLMAYELSKAHAYGADRIWVINVGDIKPAEKELTFAMDLAWDINSWTPEKANRFIRSWAGETFGAAHAEEIADVMQEFYRLAATGKPEHVYRLEFSEQEIEQRLRDYRKLGDKAEAIAASLPKSYQSAYDHLILYPVQGCRWQNEHMLMARLSLLKASRGDAKQALDDAKQSQAATRQLDSITARYNAAGGQGKWEKMMSWWPRFHRVKPDTATPELCKQIETSTPNIRLNLAEARPNQNVRYNKETLSGTAAGGRVSIPFTSSRAGNNALWVRTTMPTYSKWSYAKSAPPVPTITGTLNGKPFSGELHPHGNRWHTAITPPTWCKLGDVSIRKGENQIEFHLSDPLIQISDIQISMVQPVPASPRFTVSAGDFTKQGKGKHSSISKLPDLGSGSGVACMPFTAPSLNDSQLVDAAWVEYSFPWSKEATHLVIRTLPNQRIHEGRGVRYAVSVDGAPANVFDVQAEEFSSEWQHNVIHGYTSRRLEISKKDATPLVVRIYLLDPGLVLQELRVE</sequence>
<dbReference type="InterPro" id="IPR042301">
    <property type="entry name" value="GH115_sf"/>
</dbReference>
<dbReference type="GO" id="GO:0016787">
    <property type="term" value="F:hydrolase activity"/>
    <property type="evidence" value="ECO:0007669"/>
    <property type="project" value="UniProtKB-KW"/>
</dbReference>
<feature type="domain" description="Gylcosyl hydrolase 115 C-terminal" evidence="3">
    <location>
        <begin position="818"/>
        <end position="961"/>
    </location>
</feature>
<dbReference type="PANTHER" id="PTHR37842:SF2">
    <property type="entry name" value="GYLCOSYL HYDROLASE 115 C-TERMINAL DOMAIN-CONTAINING PROTEIN"/>
    <property type="match status" value="1"/>
</dbReference>
<dbReference type="InterPro" id="IPR041437">
    <property type="entry name" value="GH115_C"/>
</dbReference>
<keyword evidence="2" id="KW-0732">Signal</keyword>
<dbReference type="EMBL" id="JACBAZ010000001">
    <property type="protein sequence ID" value="NWK54497.1"/>
    <property type="molecule type" value="Genomic_DNA"/>
</dbReference>
<dbReference type="Proteomes" id="UP000557872">
    <property type="component" value="Unassembled WGS sequence"/>
</dbReference>
<dbReference type="Gene3D" id="2.60.120.1620">
    <property type="match status" value="1"/>
</dbReference>
<proteinExistence type="predicted"/>
<comment type="caution">
    <text evidence="4">The sequence shown here is derived from an EMBL/GenBank/DDBJ whole genome shotgun (WGS) entry which is preliminary data.</text>
</comment>
<dbReference type="Pfam" id="PF15979">
    <property type="entry name" value="Glyco_hydro_115"/>
    <property type="match status" value="1"/>
</dbReference>
<keyword evidence="5" id="KW-1185">Reference proteome</keyword>
<dbReference type="Pfam" id="PF17829">
    <property type="entry name" value="GH115_C"/>
    <property type="match status" value="1"/>
</dbReference>
<protein>
    <submittedName>
        <fullName evidence="4">Glycosyl hydrolase 115 family protein</fullName>
    </submittedName>
</protein>
<evidence type="ECO:0000259" key="3">
    <source>
        <dbReference type="Pfam" id="PF17829"/>
    </source>
</evidence>
<gene>
    <name evidence="4" type="ORF">HW115_02665</name>
</gene>
<name>A0A851GH93_9BACT</name>
<dbReference type="Gene3D" id="3.30.379.10">
    <property type="entry name" value="Chitobiase/beta-hexosaminidase domain 2-like"/>
    <property type="match status" value="1"/>
</dbReference>
<dbReference type="PANTHER" id="PTHR37842">
    <property type="match status" value="1"/>
</dbReference>
<dbReference type="RefSeq" id="WP_178931022.1">
    <property type="nucleotide sequence ID" value="NZ_JACBAZ010000001.1"/>
</dbReference>
<dbReference type="GO" id="GO:0005975">
    <property type="term" value="P:carbohydrate metabolic process"/>
    <property type="evidence" value="ECO:0007669"/>
    <property type="project" value="UniProtKB-ARBA"/>
</dbReference>
<evidence type="ECO:0000313" key="4">
    <source>
        <dbReference type="EMBL" id="NWK54497.1"/>
    </source>
</evidence>
<evidence type="ECO:0000256" key="2">
    <source>
        <dbReference type="SAM" id="SignalP"/>
    </source>
</evidence>
<feature type="signal peptide" evidence="2">
    <location>
        <begin position="1"/>
        <end position="21"/>
    </location>
</feature>